<reference evidence="2 3" key="1">
    <citation type="journal article" date="2024" name="Ann. Entomol. Soc. Am.">
        <title>Genomic analyses of the southern and eastern yellowjacket wasps (Hymenoptera: Vespidae) reveal evolutionary signatures of social life.</title>
        <authorList>
            <person name="Catto M.A."/>
            <person name="Caine P.B."/>
            <person name="Orr S.E."/>
            <person name="Hunt B.G."/>
            <person name="Goodisman M.A.D."/>
        </authorList>
    </citation>
    <scope>NUCLEOTIDE SEQUENCE [LARGE SCALE GENOMIC DNA]</scope>
    <source>
        <strain evidence="2">232</strain>
        <tissue evidence="2">Head and thorax</tissue>
    </source>
</reference>
<name>A0ABD2CU07_VESMC</name>
<dbReference type="AlphaFoldDB" id="A0ABD2CU07"/>
<dbReference type="Proteomes" id="UP001607303">
    <property type="component" value="Unassembled WGS sequence"/>
</dbReference>
<accession>A0ABD2CU07</accession>
<feature type="region of interest" description="Disordered" evidence="1">
    <location>
        <begin position="1"/>
        <end position="77"/>
    </location>
</feature>
<comment type="caution">
    <text evidence="2">The sequence shown here is derived from an EMBL/GenBank/DDBJ whole genome shotgun (WGS) entry which is preliminary data.</text>
</comment>
<evidence type="ECO:0000313" key="2">
    <source>
        <dbReference type="EMBL" id="KAL2748618.1"/>
    </source>
</evidence>
<organism evidence="2 3">
    <name type="scientific">Vespula maculifrons</name>
    <name type="common">Eastern yellow jacket</name>
    <name type="synonym">Wasp</name>
    <dbReference type="NCBI Taxonomy" id="7453"/>
    <lineage>
        <taxon>Eukaryota</taxon>
        <taxon>Metazoa</taxon>
        <taxon>Ecdysozoa</taxon>
        <taxon>Arthropoda</taxon>
        <taxon>Hexapoda</taxon>
        <taxon>Insecta</taxon>
        <taxon>Pterygota</taxon>
        <taxon>Neoptera</taxon>
        <taxon>Endopterygota</taxon>
        <taxon>Hymenoptera</taxon>
        <taxon>Apocrita</taxon>
        <taxon>Aculeata</taxon>
        <taxon>Vespoidea</taxon>
        <taxon>Vespidae</taxon>
        <taxon>Vespinae</taxon>
        <taxon>Vespula</taxon>
    </lineage>
</organism>
<sequence length="385" mass="45821">MEYTGKYNRISQEEEEEEEEGEGEGEDEMELEDQEDEEEGDDQIEQEDQNDEEKEKGLKRKENEKKRKKRKDNMSSKKKLYKCKYAVENSSRFSLRVMEAMRSLERYENVLPISSVQEIVDYIANNYNNDGDLYAQVRTALKQLCADGFVIEVLNDEYQLIGPFRTTDTLQSCSCQTDNAKIYLSTPKYSKLKKTFRTKGKEKSHCRCEKLDENTKLERDNRKERKENISSSSRMNYYLNDMIRPTPKCKLFQSKIREDNSCKYPEIEKTLKQKGNNPKRFISFEDQHEKSIRKIQEDSADIGSSLREPTPKRMRQIDDDIITFRNLQKYQDINIAPNNQLNDRFHDNVFQEIKRSIPETSKSHQIELKKWIQRCRHECKKQNKR</sequence>
<evidence type="ECO:0000313" key="3">
    <source>
        <dbReference type="Proteomes" id="UP001607303"/>
    </source>
</evidence>
<dbReference type="EMBL" id="JAYRBN010000031">
    <property type="protein sequence ID" value="KAL2748618.1"/>
    <property type="molecule type" value="Genomic_DNA"/>
</dbReference>
<evidence type="ECO:0000256" key="1">
    <source>
        <dbReference type="SAM" id="MobiDB-lite"/>
    </source>
</evidence>
<proteinExistence type="predicted"/>
<feature type="compositionally biased region" description="Acidic residues" evidence="1">
    <location>
        <begin position="13"/>
        <end position="52"/>
    </location>
</feature>
<keyword evidence="3" id="KW-1185">Reference proteome</keyword>
<protein>
    <submittedName>
        <fullName evidence="2">DNA ligase 1-like</fullName>
    </submittedName>
</protein>
<gene>
    <name evidence="2" type="ORF">V1477_003261</name>
</gene>
<feature type="compositionally biased region" description="Basic residues" evidence="1">
    <location>
        <begin position="66"/>
        <end position="77"/>
    </location>
</feature>
<feature type="compositionally biased region" description="Basic and acidic residues" evidence="1">
    <location>
        <begin position="53"/>
        <end position="65"/>
    </location>
</feature>